<keyword evidence="4" id="KW-1185">Reference proteome</keyword>
<accession>A0A246RID4</accession>
<evidence type="ECO:0000259" key="2">
    <source>
        <dbReference type="Pfam" id="PF12867"/>
    </source>
</evidence>
<protein>
    <submittedName>
        <fullName evidence="3">Damage-inducible protein DinB</fullName>
    </submittedName>
</protein>
<reference evidence="3 4" key="1">
    <citation type="submission" date="2017-03" db="EMBL/GenBank/DDBJ databases">
        <title>Whole genome sequence of Micromonospora wenchangensis, isolated from mangrove soil.</title>
        <authorList>
            <person name="Yang H."/>
        </authorList>
    </citation>
    <scope>NUCLEOTIDE SEQUENCE [LARGE SCALE GENOMIC DNA]</scope>
    <source>
        <strain evidence="3 4">CCTCC AA 2012002</strain>
    </source>
</reference>
<dbReference type="InterPro" id="IPR024775">
    <property type="entry name" value="DinB-like"/>
</dbReference>
<dbReference type="Pfam" id="PF12867">
    <property type="entry name" value="DinB_2"/>
    <property type="match status" value="1"/>
</dbReference>
<organism evidence="3 4">
    <name type="scientific">Micromonospora wenchangensis</name>
    <dbReference type="NCBI Taxonomy" id="1185415"/>
    <lineage>
        <taxon>Bacteria</taxon>
        <taxon>Bacillati</taxon>
        <taxon>Actinomycetota</taxon>
        <taxon>Actinomycetes</taxon>
        <taxon>Micromonosporales</taxon>
        <taxon>Micromonosporaceae</taxon>
        <taxon>Micromonospora</taxon>
    </lineage>
</organism>
<evidence type="ECO:0000256" key="1">
    <source>
        <dbReference type="SAM" id="MobiDB-lite"/>
    </source>
</evidence>
<evidence type="ECO:0000313" key="3">
    <source>
        <dbReference type="EMBL" id="OWV04169.1"/>
    </source>
</evidence>
<feature type="region of interest" description="Disordered" evidence="1">
    <location>
        <begin position="175"/>
        <end position="204"/>
    </location>
</feature>
<dbReference type="InterPro" id="IPR034660">
    <property type="entry name" value="DinB/YfiT-like"/>
</dbReference>
<dbReference type="RefSeq" id="WP_088645593.1">
    <property type="nucleotide sequence ID" value="NZ_MZMV01000037.1"/>
</dbReference>
<comment type="caution">
    <text evidence="3">The sequence shown here is derived from an EMBL/GenBank/DDBJ whole genome shotgun (WGS) entry which is preliminary data.</text>
</comment>
<dbReference type="OrthoDB" id="5022306at2"/>
<dbReference type="Gene3D" id="1.20.120.450">
    <property type="entry name" value="dinb family like domain"/>
    <property type="match status" value="1"/>
</dbReference>
<feature type="domain" description="DinB-like" evidence="2">
    <location>
        <begin position="12"/>
        <end position="163"/>
    </location>
</feature>
<dbReference type="SUPFAM" id="SSF109854">
    <property type="entry name" value="DinB/YfiT-like putative metalloenzymes"/>
    <property type="match status" value="1"/>
</dbReference>
<dbReference type="EMBL" id="MZMV01000037">
    <property type="protein sequence ID" value="OWV04169.1"/>
    <property type="molecule type" value="Genomic_DNA"/>
</dbReference>
<evidence type="ECO:0000313" key="4">
    <source>
        <dbReference type="Proteomes" id="UP000197174"/>
    </source>
</evidence>
<sequence>MPASRRDLLRSQFELTWSLFEYHLERLEPADLLWEPAPHCWTMRPAADGGWVPDWADVEPDPVPVPTIGWITWHIGWWWTVAADHARGRRPRERTEIGWPGDRDRTVAWLGDLRAAWLAVFDQLGDADLDATASFPWRDDPAYTVAHMIAWVNAELMKNVAEIGQLRLLRHARAVHPDPSGGSRGSSVEELEADHAGHHQQQAE</sequence>
<name>A0A246RID4_9ACTN</name>
<dbReference type="Proteomes" id="UP000197174">
    <property type="component" value="Unassembled WGS sequence"/>
</dbReference>
<proteinExistence type="predicted"/>
<dbReference type="AlphaFoldDB" id="A0A246RID4"/>
<gene>
    <name evidence="3" type="ORF">B5D80_20860</name>
</gene>